<proteinExistence type="predicted"/>
<dbReference type="SUPFAM" id="SSF48317">
    <property type="entry name" value="Acid phosphatase/Vanadium-dependent haloperoxidase"/>
    <property type="match status" value="1"/>
</dbReference>
<keyword evidence="1" id="KW-0472">Membrane</keyword>
<protein>
    <submittedName>
        <fullName evidence="3">Phosphatase PAP2 family protein</fullName>
    </submittedName>
</protein>
<reference evidence="3 4" key="1">
    <citation type="submission" date="2019-08" db="EMBL/GenBank/DDBJ databases">
        <authorList>
            <person name="Seo Y.L."/>
        </authorList>
    </citation>
    <scope>NUCLEOTIDE SEQUENCE [LARGE SCALE GENOMIC DNA]</scope>
    <source>
        <strain evidence="3 4">MaA-C15</strain>
    </source>
</reference>
<dbReference type="Proteomes" id="UP000323258">
    <property type="component" value="Unassembled WGS sequence"/>
</dbReference>
<organism evidence="3 4">
    <name type="scientific">Neoaquamicrobium microcysteis</name>
    <dbReference type="NCBI Taxonomy" id="2682781"/>
    <lineage>
        <taxon>Bacteria</taxon>
        <taxon>Pseudomonadati</taxon>
        <taxon>Pseudomonadota</taxon>
        <taxon>Alphaproteobacteria</taxon>
        <taxon>Hyphomicrobiales</taxon>
        <taxon>Phyllobacteriaceae</taxon>
        <taxon>Neoaquamicrobium</taxon>
    </lineage>
</organism>
<keyword evidence="4" id="KW-1185">Reference proteome</keyword>
<feature type="transmembrane region" description="Helical" evidence="1">
    <location>
        <begin position="69"/>
        <end position="91"/>
    </location>
</feature>
<comment type="caution">
    <text evidence="3">The sequence shown here is derived from an EMBL/GenBank/DDBJ whole genome shotgun (WGS) entry which is preliminary data.</text>
</comment>
<feature type="transmembrane region" description="Helical" evidence="1">
    <location>
        <begin position="98"/>
        <end position="119"/>
    </location>
</feature>
<dbReference type="CDD" id="cd03392">
    <property type="entry name" value="PAP2_like_2"/>
    <property type="match status" value="1"/>
</dbReference>
<dbReference type="OrthoDB" id="9801622at2"/>
<dbReference type="Pfam" id="PF01569">
    <property type="entry name" value="PAP2"/>
    <property type="match status" value="1"/>
</dbReference>
<feature type="transmembrane region" description="Helical" evidence="1">
    <location>
        <begin position="139"/>
        <end position="161"/>
    </location>
</feature>
<feature type="domain" description="Phosphatidic acid phosphatase type 2/haloperoxidase" evidence="2">
    <location>
        <begin position="98"/>
        <end position="211"/>
    </location>
</feature>
<keyword evidence="1" id="KW-1133">Transmembrane helix</keyword>
<dbReference type="PANTHER" id="PTHR14969:SF13">
    <property type="entry name" value="AT30094P"/>
    <property type="match status" value="1"/>
</dbReference>
<reference evidence="3 4" key="2">
    <citation type="submission" date="2019-09" db="EMBL/GenBank/DDBJ databases">
        <title>Mesorhizobium sp. MaA-C15 isolated from Microcystis aeruginosa.</title>
        <authorList>
            <person name="Jeong S.E."/>
            <person name="Jin H.M."/>
            <person name="Jeon C.O."/>
        </authorList>
    </citation>
    <scope>NUCLEOTIDE SEQUENCE [LARGE SCALE GENOMIC DNA]</scope>
    <source>
        <strain evidence="3 4">MaA-C15</strain>
    </source>
</reference>
<evidence type="ECO:0000313" key="4">
    <source>
        <dbReference type="Proteomes" id="UP000323258"/>
    </source>
</evidence>
<dbReference type="InterPro" id="IPR000326">
    <property type="entry name" value="PAP2/HPO"/>
</dbReference>
<dbReference type="InterPro" id="IPR036938">
    <property type="entry name" value="PAP2/HPO_sf"/>
</dbReference>
<keyword evidence="1" id="KW-0812">Transmembrane</keyword>
<evidence type="ECO:0000313" key="3">
    <source>
        <dbReference type="EMBL" id="TYR30342.1"/>
    </source>
</evidence>
<dbReference type="PANTHER" id="PTHR14969">
    <property type="entry name" value="SPHINGOSINE-1-PHOSPHATE PHOSPHOHYDROLASE"/>
    <property type="match status" value="1"/>
</dbReference>
<evidence type="ECO:0000256" key="1">
    <source>
        <dbReference type="SAM" id="Phobius"/>
    </source>
</evidence>
<gene>
    <name evidence="3" type="ORF">FY036_19100</name>
</gene>
<dbReference type="AlphaFoldDB" id="A0A5D4GQL3"/>
<dbReference type="EMBL" id="VSZS01000067">
    <property type="protein sequence ID" value="TYR30342.1"/>
    <property type="molecule type" value="Genomic_DNA"/>
</dbReference>
<sequence>MRDTRSALLPVALMALLGAAVFAFLQLADEVGEDELGAIDEALLLLFRDPSDRSQVIGPPWLEETMVEITALGGYPILVVMVAVVVGYLFMMRMAGPALFVLASIVTGTIAGHVLKLVYDRPRPDIVDHLVAIHTPSFPSGHATMSAVVYLTLASLIMRLVDSTLVRGYVLSVAVLLTLAVGISRVYLGVHWPSDVAAGWALGVAWASLSWLVVAALRVYRERAREKAR</sequence>
<feature type="transmembrane region" description="Helical" evidence="1">
    <location>
        <begin position="168"/>
        <end position="188"/>
    </location>
</feature>
<accession>A0A5D4GQL3</accession>
<name>A0A5D4GQL3_9HYPH</name>
<evidence type="ECO:0000259" key="2">
    <source>
        <dbReference type="SMART" id="SM00014"/>
    </source>
</evidence>
<dbReference type="SMART" id="SM00014">
    <property type="entry name" value="acidPPc"/>
    <property type="match status" value="1"/>
</dbReference>
<feature type="transmembrane region" description="Helical" evidence="1">
    <location>
        <begin position="200"/>
        <end position="220"/>
    </location>
</feature>
<dbReference type="Gene3D" id="1.20.144.10">
    <property type="entry name" value="Phosphatidic acid phosphatase type 2/haloperoxidase"/>
    <property type="match status" value="2"/>
</dbReference>